<dbReference type="EMBL" id="FQZO01000002">
    <property type="protein sequence ID" value="SHI96906.1"/>
    <property type="molecule type" value="Genomic_DNA"/>
</dbReference>
<name>A0A1M6FGW5_9CLOT</name>
<dbReference type="CDD" id="cd04301">
    <property type="entry name" value="NAT_SF"/>
    <property type="match status" value="1"/>
</dbReference>
<reference evidence="2 3" key="1">
    <citation type="submission" date="2016-11" db="EMBL/GenBank/DDBJ databases">
        <authorList>
            <person name="Jaros S."/>
            <person name="Januszkiewicz K."/>
            <person name="Wedrychowicz H."/>
        </authorList>
    </citation>
    <scope>NUCLEOTIDE SEQUENCE [LARGE SCALE GENOMIC DNA]</scope>
    <source>
        <strain evidence="2 3">DSM 21864</strain>
    </source>
</reference>
<dbReference type="RefSeq" id="WP_073005904.1">
    <property type="nucleotide sequence ID" value="NZ_FQZO01000002.1"/>
</dbReference>
<dbReference type="GO" id="GO:0016747">
    <property type="term" value="F:acyltransferase activity, transferring groups other than amino-acyl groups"/>
    <property type="evidence" value="ECO:0007669"/>
    <property type="project" value="InterPro"/>
</dbReference>
<dbReference type="Pfam" id="PF00583">
    <property type="entry name" value="Acetyltransf_1"/>
    <property type="match status" value="1"/>
</dbReference>
<evidence type="ECO:0000313" key="3">
    <source>
        <dbReference type="Proteomes" id="UP000184080"/>
    </source>
</evidence>
<dbReference type="Proteomes" id="UP000184080">
    <property type="component" value="Unassembled WGS sequence"/>
</dbReference>
<proteinExistence type="predicted"/>
<keyword evidence="2" id="KW-0808">Transferase</keyword>
<keyword evidence="3" id="KW-1185">Reference proteome</keyword>
<dbReference type="InterPro" id="IPR016181">
    <property type="entry name" value="Acyl_CoA_acyltransferase"/>
</dbReference>
<dbReference type="PROSITE" id="PS51186">
    <property type="entry name" value="GNAT"/>
    <property type="match status" value="1"/>
</dbReference>
<evidence type="ECO:0000259" key="1">
    <source>
        <dbReference type="PROSITE" id="PS51186"/>
    </source>
</evidence>
<dbReference type="InterPro" id="IPR000182">
    <property type="entry name" value="GNAT_dom"/>
</dbReference>
<organism evidence="2 3">
    <name type="scientific">Clostridium amylolyticum</name>
    <dbReference type="NCBI Taxonomy" id="1121298"/>
    <lineage>
        <taxon>Bacteria</taxon>
        <taxon>Bacillati</taxon>
        <taxon>Bacillota</taxon>
        <taxon>Clostridia</taxon>
        <taxon>Eubacteriales</taxon>
        <taxon>Clostridiaceae</taxon>
        <taxon>Clostridium</taxon>
    </lineage>
</organism>
<dbReference type="Gene3D" id="3.40.630.30">
    <property type="match status" value="1"/>
</dbReference>
<dbReference type="AlphaFoldDB" id="A0A1M6FGW5"/>
<evidence type="ECO:0000313" key="2">
    <source>
        <dbReference type="EMBL" id="SHI96906.1"/>
    </source>
</evidence>
<dbReference type="SUPFAM" id="SSF55729">
    <property type="entry name" value="Acyl-CoA N-acyltransferases (Nat)"/>
    <property type="match status" value="1"/>
</dbReference>
<protein>
    <submittedName>
        <fullName evidence="2">Acetyltransferase (GNAT) family protein</fullName>
    </submittedName>
</protein>
<gene>
    <name evidence="2" type="ORF">SAMN05444401_1937</name>
</gene>
<accession>A0A1M6FGW5</accession>
<dbReference type="OrthoDB" id="9782266at2"/>
<dbReference type="STRING" id="1121298.SAMN05444401_1937"/>
<sequence length="184" mass="21275">MKKSKPLIGSILETERLVLREAKLSEYKEIQKIYETGSYLKDIIGDKFDKNHIYKCLTQGDLPPIENANRENYTLKCICKKADGKLIGIFDIYHGYPGERDIWISYFYIHPKYQNKGLAHEVIECLCLEGKNSQYDKVALGVSLKNWNAINFWVKNKFNNIIGVFGDKEFSSKNVALMALERIL</sequence>
<feature type="domain" description="N-acetyltransferase" evidence="1">
    <location>
        <begin position="17"/>
        <end position="184"/>
    </location>
</feature>